<proteinExistence type="predicted"/>
<evidence type="ECO:0000313" key="1">
    <source>
        <dbReference type="EMBL" id="KAF9733893.1"/>
    </source>
</evidence>
<comment type="caution">
    <text evidence="1">The sequence shown here is derived from an EMBL/GenBank/DDBJ whole genome shotgun (WGS) entry which is preliminary data.</text>
</comment>
<gene>
    <name evidence="1" type="ORF">PMIN01_08236</name>
</gene>
<protein>
    <submittedName>
        <fullName evidence="1">Uncharacterized protein</fullName>
    </submittedName>
</protein>
<dbReference type="EMBL" id="WJXW01000008">
    <property type="protein sequence ID" value="KAF9733893.1"/>
    <property type="molecule type" value="Genomic_DNA"/>
</dbReference>
<dbReference type="OrthoDB" id="3797694at2759"/>
<reference evidence="1" key="1">
    <citation type="journal article" date="2020" name="Mol. Plant Microbe Interact.">
        <title>Genome Sequence of the Biocontrol Agent Coniothyrium minitans strain Conio (IMI 134523).</title>
        <authorList>
            <person name="Patel D."/>
            <person name="Shittu T.A."/>
            <person name="Baroncelli R."/>
            <person name="Muthumeenakshi S."/>
            <person name="Osborne T.H."/>
            <person name="Janganan T.K."/>
            <person name="Sreenivasaprasad S."/>
        </authorList>
    </citation>
    <scope>NUCLEOTIDE SEQUENCE</scope>
    <source>
        <strain evidence="1">Conio</strain>
    </source>
</reference>
<accession>A0A9P6GEL2</accession>
<sequence>MLLCESLATPAPLQDLVNRILSGTHDITELLVDPDTAQPQIFELRWHPGFDAIVTELAGNLQSKEVKEKLAIAGLEIRRPLPGEPGITQRVLLTNESMLTSNEDRILLLQRLPISEDAHQKMVQFVQRSFPKLGMLRSGSIVETKLSLWNDTDKSELKEMEVEFSTDTVTLVYGGVGLRTEPPLSPFLMISLATQSKQDR</sequence>
<keyword evidence="2" id="KW-1185">Reference proteome</keyword>
<evidence type="ECO:0000313" key="2">
    <source>
        <dbReference type="Proteomes" id="UP000756921"/>
    </source>
</evidence>
<organism evidence="1 2">
    <name type="scientific">Paraphaeosphaeria minitans</name>
    <dbReference type="NCBI Taxonomy" id="565426"/>
    <lineage>
        <taxon>Eukaryota</taxon>
        <taxon>Fungi</taxon>
        <taxon>Dikarya</taxon>
        <taxon>Ascomycota</taxon>
        <taxon>Pezizomycotina</taxon>
        <taxon>Dothideomycetes</taxon>
        <taxon>Pleosporomycetidae</taxon>
        <taxon>Pleosporales</taxon>
        <taxon>Massarineae</taxon>
        <taxon>Didymosphaeriaceae</taxon>
        <taxon>Paraphaeosphaeria</taxon>
    </lineage>
</organism>
<name>A0A9P6GEL2_9PLEO</name>
<dbReference type="AlphaFoldDB" id="A0A9P6GEL2"/>
<dbReference type="Proteomes" id="UP000756921">
    <property type="component" value="Unassembled WGS sequence"/>
</dbReference>